<dbReference type="OrthoDB" id="5638726at2"/>
<sequence>MIASISPFDYSVVFTGYITSLSLILAIGAQNAFILRQGIRRAHVLPLILACAGSDAILITLGVFGFEQIERILPEILPIAKYGGSAFLLAYGAMAFRAAWRGGEALDPSGAAKQTLSNALIACLMITWLNPHVYLDTVVLLGSLSAQYEGGRYGFALGATLASFSFFFALGYGAQYLAPIFAQPKAWRILDVLVGLMMWSIALSLLIGV</sequence>
<feature type="transmembrane region" description="Helical" evidence="6">
    <location>
        <begin position="116"/>
        <end position="135"/>
    </location>
</feature>
<keyword evidence="5 6" id="KW-0472">Membrane</keyword>
<protein>
    <submittedName>
        <fullName evidence="7">Amino acid transporter</fullName>
    </submittedName>
</protein>
<evidence type="ECO:0000256" key="6">
    <source>
        <dbReference type="SAM" id="Phobius"/>
    </source>
</evidence>
<dbReference type="Pfam" id="PF01810">
    <property type="entry name" value="LysE"/>
    <property type="match status" value="1"/>
</dbReference>
<comment type="subcellular location">
    <subcellularLocation>
        <location evidence="1">Cell membrane</location>
        <topology evidence="1">Multi-pass membrane protein</topology>
    </subcellularLocation>
</comment>
<evidence type="ECO:0000256" key="5">
    <source>
        <dbReference type="ARBA" id="ARBA00023136"/>
    </source>
</evidence>
<evidence type="ECO:0000256" key="4">
    <source>
        <dbReference type="ARBA" id="ARBA00022989"/>
    </source>
</evidence>
<proteinExistence type="predicted"/>
<evidence type="ECO:0000313" key="7">
    <source>
        <dbReference type="EMBL" id="AML50008.1"/>
    </source>
</evidence>
<dbReference type="GO" id="GO:0015171">
    <property type="term" value="F:amino acid transmembrane transporter activity"/>
    <property type="evidence" value="ECO:0007669"/>
    <property type="project" value="TreeGrafter"/>
</dbReference>
<dbReference type="Proteomes" id="UP000070371">
    <property type="component" value="Chromosome"/>
</dbReference>
<keyword evidence="4 6" id="KW-1133">Transmembrane helix</keyword>
<evidence type="ECO:0000256" key="2">
    <source>
        <dbReference type="ARBA" id="ARBA00022475"/>
    </source>
</evidence>
<evidence type="ECO:0000313" key="8">
    <source>
        <dbReference type="Proteomes" id="UP000070371"/>
    </source>
</evidence>
<keyword evidence="8" id="KW-1185">Reference proteome</keyword>
<evidence type="ECO:0000256" key="3">
    <source>
        <dbReference type="ARBA" id="ARBA00022692"/>
    </source>
</evidence>
<keyword evidence="2" id="KW-1003">Cell membrane</keyword>
<dbReference type="KEGG" id="hat:RC74_00785"/>
<dbReference type="AlphaFoldDB" id="A0A126UVC3"/>
<dbReference type="EMBL" id="CP014327">
    <property type="protein sequence ID" value="AML50008.1"/>
    <property type="molecule type" value="Genomic_DNA"/>
</dbReference>
<dbReference type="InterPro" id="IPR001123">
    <property type="entry name" value="LeuE-type"/>
</dbReference>
<name>A0A126UVC3_9RHOB</name>
<feature type="transmembrane region" description="Helical" evidence="6">
    <location>
        <begin position="76"/>
        <end position="96"/>
    </location>
</feature>
<gene>
    <name evidence="7" type="ORF">RC74_00785</name>
</gene>
<keyword evidence="3 6" id="KW-0812">Transmembrane</keyword>
<feature type="transmembrane region" description="Helical" evidence="6">
    <location>
        <begin position="12"/>
        <end position="32"/>
    </location>
</feature>
<dbReference type="PANTHER" id="PTHR30086">
    <property type="entry name" value="ARGININE EXPORTER PROTEIN ARGO"/>
    <property type="match status" value="1"/>
</dbReference>
<feature type="transmembrane region" description="Helical" evidence="6">
    <location>
        <begin position="44"/>
        <end position="64"/>
    </location>
</feature>
<accession>A0A126UVC3</accession>
<feature type="transmembrane region" description="Helical" evidence="6">
    <location>
        <begin position="186"/>
        <end position="207"/>
    </location>
</feature>
<dbReference type="GO" id="GO:0005886">
    <property type="term" value="C:plasma membrane"/>
    <property type="evidence" value="ECO:0007669"/>
    <property type="project" value="UniProtKB-SubCell"/>
</dbReference>
<dbReference type="PANTHER" id="PTHR30086:SF20">
    <property type="entry name" value="ARGININE EXPORTER PROTEIN ARGO-RELATED"/>
    <property type="match status" value="1"/>
</dbReference>
<organism evidence="7 8">
    <name type="scientific">Falsihalocynthiibacter arcticus</name>
    <dbReference type="NCBI Taxonomy" id="1579316"/>
    <lineage>
        <taxon>Bacteria</taxon>
        <taxon>Pseudomonadati</taxon>
        <taxon>Pseudomonadota</taxon>
        <taxon>Alphaproteobacteria</taxon>
        <taxon>Rhodobacterales</taxon>
        <taxon>Roseobacteraceae</taxon>
        <taxon>Falsihalocynthiibacter</taxon>
    </lineage>
</organism>
<dbReference type="RefSeq" id="WP_052274583.1">
    <property type="nucleotide sequence ID" value="NZ_CP014327.1"/>
</dbReference>
<feature type="transmembrane region" description="Helical" evidence="6">
    <location>
        <begin position="155"/>
        <end position="174"/>
    </location>
</feature>
<dbReference type="STRING" id="1579316.RC74_00785"/>
<evidence type="ECO:0000256" key="1">
    <source>
        <dbReference type="ARBA" id="ARBA00004651"/>
    </source>
</evidence>
<reference evidence="7 8" key="1">
    <citation type="submission" date="2016-02" db="EMBL/GenBank/DDBJ databases">
        <title>Complete genome sequence of Halocynthiibacter arcticus PAMC 20958t from arctic marine sediment.</title>
        <authorList>
            <person name="Lee Y.M."/>
            <person name="Baek K."/>
            <person name="Lee H.K."/>
            <person name="Shin S.C."/>
        </authorList>
    </citation>
    <scope>NUCLEOTIDE SEQUENCE [LARGE SCALE GENOMIC DNA]</scope>
    <source>
        <strain evidence="7">PAMC 20958</strain>
    </source>
</reference>